<dbReference type="EMBL" id="CAJNIZ010016508">
    <property type="protein sequence ID" value="CAE7386818.1"/>
    <property type="molecule type" value="Genomic_DNA"/>
</dbReference>
<feature type="non-terminal residue" evidence="3">
    <location>
        <position position="318"/>
    </location>
</feature>
<name>A0A812QJT5_SYMPI</name>
<accession>A0A812QJT5</accession>
<proteinExistence type="predicted"/>
<protein>
    <submittedName>
        <fullName evidence="3">HflX protein</fullName>
    </submittedName>
</protein>
<evidence type="ECO:0000313" key="4">
    <source>
        <dbReference type="Proteomes" id="UP000649617"/>
    </source>
</evidence>
<organism evidence="3 4">
    <name type="scientific">Symbiodinium pilosum</name>
    <name type="common">Dinoflagellate</name>
    <dbReference type="NCBI Taxonomy" id="2952"/>
    <lineage>
        <taxon>Eukaryota</taxon>
        <taxon>Sar</taxon>
        <taxon>Alveolata</taxon>
        <taxon>Dinophyceae</taxon>
        <taxon>Suessiales</taxon>
        <taxon>Symbiodiniaceae</taxon>
        <taxon>Symbiodinium</taxon>
    </lineage>
</organism>
<comment type="caution">
    <text evidence="3">The sequence shown here is derived from an EMBL/GenBank/DDBJ whole genome shotgun (WGS) entry which is preliminary data.</text>
</comment>
<keyword evidence="1" id="KW-0472">Membrane</keyword>
<evidence type="ECO:0000313" key="3">
    <source>
        <dbReference type="EMBL" id="CAE7386818.1"/>
    </source>
</evidence>
<dbReference type="Proteomes" id="UP000649617">
    <property type="component" value="Unassembled WGS sequence"/>
</dbReference>
<dbReference type="PROSITE" id="PS50086">
    <property type="entry name" value="TBC_RABGAP"/>
    <property type="match status" value="1"/>
</dbReference>
<evidence type="ECO:0000259" key="2">
    <source>
        <dbReference type="PROSITE" id="PS50086"/>
    </source>
</evidence>
<feature type="domain" description="Rab-GAP TBC" evidence="2">
    <location>
        <begin position="1"/>
        <end position="151"/>
    </location>
</feature>
<dbReference type="AlphaFoldDB" id="A0A812QJT5"/>
<evidence type="ECO:0000256" key="1">
    <source>
        <dbReference type="SAM" id="Phobius"/>
    </source>
</evidence>
<keyword evidence="4" id="KW-1185">Reference proteome</keyword>
<feature type="non-terminal residue" evidence="3">
    <location>
        <position position="1"/>
    </location>
</feature>
<dbReference type="InterPro" id="IPR000195">
    <property type="entry name" value="Rab-GAP-TBC_dom"/>
</dbReference>
<keyword evidence="1" id="KW-1133">Transmembrane helix</keyword>
<reference evidence="3" key="1">
    <citation type="submission" date="2021-02" db="EMBL/GenBank/DDBJ databases">
        <authorList>
            <person name="Dougan E. K."/>
            <person name="Rhodes N."/>
            <person name="Thang M."/>
            <person name="Chan C."/>
        </authorList>
    </citation>
    <scope>NUCLEOTIDE SEQUENCE</scope>
</reference>
<feature type="transmembrane region" description="Helical" evidence="1">
    <location>
        <begin position="238"/>
        <end position="257"/>
    </location>
</feature>
<keyword evidence="1" id="KW-0812">Transmembrane</keyword>
<sequence length="318" mass="35574">MSGKNFGIEEAKEEELEERLEACKELLLLWLAEHPNQMYVQGLHGLMAFCQWESRSKARAYARFQEFTEKIPASFVARGGDGGREEQQALIDATWRLVRAKNPTFADLCDECLEIQAIVGGTMLGWHVSLFSLAFGLEAVGELAEHVLRGDEPELFPQLIASLLVSLEPQLSPLPSYDWPDKFEKRTKEVKTDWDVRLLIIPELKEKLAPLAEVPGVALPPILEVKKVKKARAPRRPLWLHILVSMLCMFWLLGVLGTQRGPVDMDPGSASMAQLSVPKKFKSVQLQLRGETRRGAEATDDGASDPDTSMLGALWTWG</sequence>
<gene>
    <name evidence="3" type="primary">hflX</name>
    <name evidence="3" type="ORF">SPIL2461_LOCUS9474</name>
</gene>